<keyword evidence="2" id="KW-1185">Reference proteome</keyword>
<organism evidence="1 2">
    <name type="scientific">Colletotrichum scovillei</name>
    <dbReference type="NCBI Taxonomy" id="1209932"/>
    <lineage>
        <taxon>Eukaryota</taxon>
        <taxon>Fungi</taxon>
        <taxon>Dikarya</taxon>
        <taxon>Ascomycota</taxon>
        <taxon>Pezizomycotina</taxon>
        <taxon>Sordariomycetes</taxon>
        <taxon>Hypocreomycetidae</taxon>
        <taxon>Glomerellales</taxon>
        <taxon>Glomerellaceae</taxon>
        <taxon>Colletotrichum</taxon>
        <taxon>Colletotrichum acutatum species complex</taxon>
    </lineage>
</organism>
<proteinExistence type="predicted"/>
<reference evidence="1" key="1">
    <citation type="submission" date="2021-05" db="EMBL/GenBank/DDBJ databases">
        <title>Comparative genomics of three Colletotrichum scovillei strains and genetic complementation revealed genes involved fungal growth and virulence on chili pepper.</title>
        <authorList>
            <person name="Hsieh D.-K."/>
            <person name="Chuang S.-C."/>
            <person name="Chen C.-Y."/>
            <person name="Chao Y.-T."/>
            <person name="Lu M.-Y.J."/>
            <person name="Lee M.-H."/>
            <person name="Shih M.-C."/>
        </authorList>
    </citation>
    <scope>NUCLEOTIDE SEQUENCE</scope>
    <source>
        <strain evidence="1">Coll-153</strain>
    </source>
</reference>
<gene>
    <name evidence="1" type="ORF">JMJ77_004258</name>
</gene>
<dbReference type="AlphaFoldDB" id="A0A9P7QX35"/>
<sequence>MNPDEINWKDVFLFFYWDLHDEDSDSPLAGKETYDDFILEFLKGERLPPNTLSRPKSWNHLLWHLMRSSLYQTGKYLQHSFARHILTSCLGLNLGENSTNSNYSWLYNSPSQTEEPWVNWMELLDIYSEQVEFNEQIEYGNDIFWVLGYLEERAYANIHYNLTMHEAWASNPYLLEFGDSQGVRLDWAVSLPINGGSSYELGLPYALNLEQGFVIEYEVESNAMRLCTEGGLLGGEDALGLAYFHYTTMLRWAYHMMLRGSVFSIHDFLQSPSVDRHWSKPENAVDRLRITKELWQGIRTISRGG</sequence>
<evidence type="ECO:0000313" key="2">
    <source>
        <dbReference type="Proteomes" id="UP000699042"/>
    </source>
</evidence>
<dbReference type="Proteomes" id="UP000699042">
    <property type="component" value="Unassembled WGS sequence"/>
</dbReference>
<accession>A0A9P7QX35</accession>
<dbReference type="EMBL" id="JAESDN010000010">
    <property type="protein sequence ID" value="KAG7044798.1"/>
    <property type="molecule type" value="Genomic_DNA"/>
</dbReference>
<protein>
    <submittedName>
        <fullName evidence="1">Major facilitator superfamily transporter</fullName>
    </submittedName>
</protein>
<comment type="caution">
    <text evidence="1">The sequence shown here is derived from an EMBL/GenBank/DDBJ whole genome shotgun (WGS) entry which is preliminary data.</text>
</comment>
<evidence type="ECO:0000313" key="1">
    <source>
        <dbReference type="EMBL" id="KAG7044798.1"/>
    </source>
</evidence>
<name>A0A9P7QX35_9PEZI</name>